<accession>A0A9W7H643</accession>
<name>A0A9W7H643_HIBTR</name>
<dbReference type="AlphaFoldDB" id="A0A9W7H643"/>
<gene>
    <name evidence="1" type="ORF">HRI_000838500</name>
</gene>
<sequence length="105" mass="12498">MDSCRAFKFSADWILEEECELLIKEFWEVNKSNLPQKLVELGSKLSQWYRESKSFSRNRTRALRDKLKMLTDRDPDDEVLAEILDVKIALNLEAGKEELYWEQRA</sequence>
<evidence type="ECO:0000313" key="1">
    <source>
        <dbReference type="EMBL" id="GMI71692.1"/>
    </source>
</evidence>
<dbReference type="Proteomes" id="UP001165190">
    <property type="component" value="Unassembled WGS sequence"/>
</dbReference>
<organism evidence="1 2">
    <name type="scientific">Hibiscus trionum</name>
    <name type="common">Flower of an hour</name>
    <dbReference type="NCBI Taxonomy" id="183268"/>
    <lineage>
        <taxon>Eukaryota</taxon>
        <taxon>Viridiplantae</taxon>
        <taxon>Streptophyta</taxon>
        <taxon>Embryophyta</taxon>
        <taxon>Tracheophyta</taxon>
        <taxon>Spermatophyta</taxon>
        <taxon>Magnoliopsida</taxon>
        <taxon>eudicotyledons</taxon>
        <taxon>Gunneridae</taxon>
        <taxon>Pentapetalae</taxon>
        <taxon>rosids</taxon>
        <taxon>malvids</taxon>
        <taxon>Malvales</taxon>
        <taxon>Malvaceae</taxon>
        <taxon>Malvoideae</taxon>
        <taxon>Hibiscus</taxon>
    </lineage>
</organism>
<protein>
    <submittedName>
        <fullName evidence="1">Uncharacterized protein</fullName>
    </submittedName>
</protein>
<dbReference type="EMBL" id="BSYR01000010">
    <property type="protein sequence ID" value="GMI71692.1"/>
    <property type="molecule type" value="Genomic_DNA"/>
</dbReference>
<dbReference type="OrthoDB" id="1935929at2759"/>
<proteinExistence type="predicted"/>
<evidence type="ECO:0000313" key="2">
    <source>
        <dbReference type="Proteomes" id="UP001165190"/>
    </source>
</evidence>
<keyword evidence="2" id="KW-1185">Reference proteome</keyword>
<comment type="caution">
    <text evidence="1">The sequence shown here is derived from an EMBL/GenBank/DDBJ whole genome shotgun (WGS) entry which is preliminary data.</text>
</comment>
<reference evidence="1" key="1">
    <citation type="submission" date="2023-05" db="EMBL/GenBank/DDBJ databases">
        <title>Genome and transcriptome analyses reveal genes involved in the formation of fine ridges on petal epidermal cells in Hibiscus trionum.</title>
        <authorList>
            <person name="Koshimizu S."/>
            <person name="Masuda S."/>
            <person name="Ishii T."/>
            <person name="Shirasu K."/>
            <person name="Hoshino A."/>
            <person name="Arita M."/>
        </authorList>
    </citation>
    <scope>NUCLEOTIDE SEQUENCE</scope>
    <source>
        <strain evidence="1">Hamamatsu line</strain>
    </source>
</reference>